<proteinExistence type="predicted"/>
<evidence type="ECO:0000256" key="4">
    <source>
        <dbReference type="ARBA" id="ARBA00022729"/>
    </source>
</evidence>
<dbReference type="PROSITE" id="PS51450">
    <property type="entry name" value="LRR"/>
    <property type="match status" value="1"/>
</dbReference>
<dbReference type="OMA" id="THINMAY"/>
<keyword evidence="15" id="KW-1185">Reference proteome</keyword>
<dbReference type="PROSITE" id="PS50011">
    <property type="entry name" value="PROTEIN_KINASE_DOM"/>
    <property type="match status" value="1"/>
</dbReference>
<evidence type="ECO:0000256" key="8">
    <source>
        <dbReference type="ARBA" id="ARBA00023170"/>
    </source>
</evidence>
<dbReference type="SUPFAM" id="SSF56112">
    <property type="entry name" value="Protein kinase-like (PK-like)"/>
    <property type="match status" value="1"/>
</dbReference>
<dbReference type="FunCoup" id="A0A061F4J2">
    <property type="interactions" value="4"/>
</dbReference>
<dbReference type="SMART" id="SM00369">
    <property type="entry name" value="LRR_TYP"/>
    <property type="match status" value="4"/>
</dbReference>
<dbReference type="FunFam" id="1.10.510.10:FF:000479">
    <property type="entry name" value="Leucine-rich repeat receptor-like protein kinase"/>
    <property type="match status" value="1"/>
</dbReference>
<dbReference type="FunFam" id="3.80.10.10:FF:000062">
    <property type="entry name" value="protein STRUBBELIG-RECEPTOR FAMILY 3"/>
    <property type="match status" value="1"/>
</dbReference>
<dbReference type="GO" id="GO:0004672">
    <property type="term" value="F:protein kinase activity"/>
    <property type="evidence" value="ECO:0000318"/>
    <property type="project" value="GO_Central"/>
</dbReference>
<keyword evidence="3 11" id="KW-0812">Transmembrane</keyword>
<accession>A0A061F4J2</accession>
<keyword evidence="6 11" id="KW-1133">Transmembrane helix</keyword>
<protein>
    <submittedName>
        <fullName evidence="14">STRUBBELIG-receptor family 2, putative</fullName>
    </submittedName>
</protein>
<dbReference type="FunFam" id="3.30.200.20:FF:000125">
    <property type="entry name" value="Protein STRUBBELIG-RECEPTOR FAMILY 8"/>
    <property type="match status" value="1"/>
</dbReference>
<evidence type="ECO:0000256" key="11">
    <source>
        <dbReference type="SAM" id="Phobius"/>
    </source>
</evidence>
<dbReference type="InterPro" id="IPR000719">
    <property type="entry name" value="Prot_kinase_dom"/>
</dbReference>
<gene>
    <name evidence="14" type="ORF">TCM_024871</name>
</gene>
<dbReference type="EMBL" id="CM001883">
    <property type="protein sequence ID" value="EOY09454.1"/>
    <property type="molecule type" value="Genomic_DNA"/>
</dbReference>
<evidence type="ECO:0000256" key="7">
    <source>
        <dbReference type="ARBA" id="ARBA00023136"/>
    </source>
</evidence>
<dbReference type="Pfam" id="PF00069">
    <property type="entry name" value="Pkinase"/>
    <property type="match status" value="1"/>
</dbReference>
<dbReference type="Gramene" id="EOY09454">
    <property type="protein sequence ID" value="EOY09454"/>
    <property type="gene ID" value="TCM_024871"/>
</dbReference>
<evidence type="ECO:0000313" key="14">
    <source>
        <dbReference type="EMBL" id="EOY09454.1"/>
    </source>
</evidence>
<evidence type="ECO:0000313" key="15">
    <source>
        <dbReference type="Proteomes" id="UP000026915"/>
    </source>
</evidence>
<dbReference type="Gene3D" id="3.80.10.10">
    <property type="entry name" value="Ribonuclease Inhibitor"/>
    <property type="match status" value="1"/>
</dbReference>
<comment type="subcellular location">
    <subcellularLocation>
        <location evidence="1">Membrane</location>
        <topology evidence="1">Single-pass membrane protein</topology>
    </subcellularLocation>
</comment>
<keyword evidence="9" id="KW-0325">Glycoprotein</keyword>
<evidence type="ECO:0000256" key="12">
    <source>
        <dbReference type="SAM" id="SignalP"/>
    </source>
</evidence>
<keyword evidence="7 11" id="KW-0472">Membrane</keyword>
<dbReference type="Gene3D" id="3.30.200.20">
    <property type="entry name" value="Phosphorylase Kinase, domain 1"/>
    <property type="match status" value="1"/>
</dbReference>
<dbReference type="InterPro" id="IPR003591">
    <property type="entry name" value="Leu-rich_rpt_typical-subtyp"/>
</dbReference>
<dbReference type="AlphaFoldDB" id="A0A061F4J2"/>
<dbReference type="InterPro" id="IPR032675">
    <property type="entry name" value="LRR_dom_sf"/>
</dbReference>
<keyword evidence="2" id="KW-0433">Leucine-rich repeat</keyword>
<dbReference type="GO" id="GO:0042802">
    <property type="term" value="F:identical protein binding"/>
    <property type="evidence" value="ECO:0007669"/>
    <property type="project" value="EnsemblPlants"/>
</dbReference>
<dbReference type="InterPro" id="IPR001611">
    <property type="entry name" value="Leu-rich_rpt"/>
</dbReference>
<keyword evidence="4 12" id="KW-0732">Signal</keyword>
<dbReference type="GO" id="GO:0005886">
    <property type="term" value="C:plasma membrane"/>
    <property type="evidence" value="ECO:0000318"/>
    <property type="project" value="GO_Central"/>
</dbReference>
<dbReference type="PANTHER" id="PTHR48007">
    <property type="entry name" value="LEUCINE-RICH REPEAT RECEPTOR-LIKE PROTEIN KINASE PXC1"/>
    <property type="match status" value="1"/>
</dbReference>
<organism evidence="14 15">
    <name type="scientific">Theobroma cacao</name>
    <name type="common">Cacao</name>
    <name type="synonym">Cocoa</name>
    <dbReference type="NCBI Taxonomy" id="3641"/>
    <lineage>
        <taxon>Eukaryota</taxon>
        <taxon>Viridiplantae</taxon>
        <taxon>Streptophyta</taxon>
        <taxon>Embryophyta</taxon>
        <taxon>Tracheophyta</taxon>
        <taxon>Spermatophyta</taxon>
        <taxon>Magnoliopsida</taxon>
        <taxon>eudicotyledons</taxon>
        <taxon>Gunneridae</taxon>
        <taxon>Pentapetalae</taxon>
        <taxon>rosids</taxon>
        <taxon>malvids</taxon>
        <taxon>Malvales</taxon>
        <taxon>Malvaceae</taxon>
        <taxon>Byttnerioideae</taxon>
        <taxon>Theobroma</taxon>
    </lineage>
</organism>
<dbReference type="InterPro" id="IPR046959">
    <property type="entry name" value="PRK1-6/SRF4-like"/>
</dbReference>
<dbReference type="InterPro" id="IPR011009">
    <property type="entry name" value="Kinase-like_dom_sf"/>
</dbReference>
<feature type="chain" id="PRO_5001597859" evidence="12">
    <location>
        <begin position="26"/>
        <end position="819"/>
    </location>
</feature>
<evidence type="ECO:0000256" key="1">
    <source>
        <dbReference type="ARBA" id="ARBA00004167"/>
    </source>
</evidence>
<dbReference type="Pfam" id="PF08263">
    <property type="entry name" value="LRRNT_2"/>
    <property type="match status" value="1"/>
</dbReference>
<feature type="signal peptide" evidence="12">
    <location>
        <begin position="1"/>
        <end position="25"/>
    </location>
</feature>
<evidence type="ECO:0000256" key="10">
    <source>
        <dbReference type="SAM" id="MobiDB-lite"/>
    </source>
</evidence>
<dbReference type="Pfam" id="PF13855">
    <property type="entry name" value="LRR_8"/>
    <property type="match status" value="1"/>
</dbReference>
<evidence type="ECO:0000256" key="9">
    <source>
        <dbReference type="ARBA" id="ARBA00023180"/>
    </source>
</evidence>
<dbReference type="eggNOG" id="ENOG502QR3N">
    <property type="taxonomic scope" value="Eukaryota"/>
</dbReference>
<evidence type="ECO:0000256" key="2">
    <source>
        <dbReference type="ARBA" id="ARBA00022614"/>
    </source>
</evidence>
<evidence type="ECO:0000256" key="3">
    <source>
        <dbReference type="ARBA" id="ARBA00022692"/>
    </source>
</evidence>
<dbReference type="Gene3D" id="1.10.510.10">
    <property type="entry name" value="Transferase(Phosphotransferase) domain 1"/>
    <property type="match status" value="1"/>
</dbReference>
<dbReference type="SUPFAM" id="SSF52058">
    <property type="entry name" value="L domain-like"/>
    <property type="match status" value="1"/>
</dbReference>
<reference evidence="14 15" key="1">
    <citation type="journal article" date="2013" name="Genome Biol.">
        <title>The genome sequence of the most widely cultivated cacao type and its use to identify candidate genes regulating pod color.</title>
        <authorList>
            <person name="Motamayor J.C."/>
            <person name="Mockaitis K."/>
            <person name="Schmutz J."/>
            <person name="Haiminen N."/>
            <person name="Iii D.L."/>
            <person name="Cornejo O."/>
            <person name="Findley S.D."/>
            <person name="Zheng P."/>
            <person name="Utro F."/>
            <person name="Royaert S."/>
            <person name="Saski C."/>
            <person name="Jenkins J."/>
            <person name="Podicheti R."/>
            <person name="Zhao M."/>
            <person name="Scheffler B.E."/>
            <person name="Stack J.C."/>
            <person name="Feltus F.A."/>
            <person name="Mustiga G.M."/>
            <person name="Amores F."/>
            <person name="Phillips W."/>
            <person name="Marelli J.P."/>
            <person name="May G.D."/>
            <person name="Shapiro H."/>
            <person name="Ma J."/>
            <person name="Bustamante C.D."/>
            <person name="Schnell R.J."/>
            <person name="Main D."/>
            <person name="Gilbert D."/>
            <person name="Parida L."/>
            <person name="Kuhn D.N."/>
        </authorList>
    </citation>
    <scope>NUCLEOTIDE SEQUENCE [LARGE SCALE GENOMIC DNA]</scope>
    <source>
        <strain evidence="15">cv. Matina 1-6</strain>
    </source>
</reference>
<keyword evidence="5" id="KW-0677">Repeat</keyword>
<evidence type="ECO:0000256" key="5">
    <source>
        <dbReference type="ARBA" id="ARBA00022737"/>
    </source>
</evidence>
<dbReference type="InterPro" id="IPR013210">
    <property type="entry name" value="LRR_N_plant-typ"/>
</dbReference>
<dbReference type="GO" id="GO:0007165">
    <property type="term" value="P:signal transduction"/>
    <property type="evidence" value="ECO:0000318"/>
    <property type="project" value="GO_Central"/>
</dbReference>
<feature type="transmembrane region" description="Helical" evidence="11">
    <location>
        <begin position="295"/>
        <end position="319"/>
    </location>
</feature>
<evidence type="ECO:0000259" key="13">
    <source>
        <dbReference type="PROSITE" id="PS50011"/>
    </source>
</evidence>
<dbReference type="Pfam" id="PF00560">
    <property type="entry name" value="LRR_1"/>
    <property type="match status" value="2"/>
</dbReference>
<dbReference type="Proteomes" id="UP000026915">
    <property type="component" value="Chromosome 5"/>
</dbReference>
<evidence type="ECO:0000256" key="6">
    <source>
        <dbReference type="ARBA" id="ARBA00022989"/>
    </source>
</evidence>
<feature type="region of interest" description="Disordered" evidence="10">
    <location>
        <begin position="365"/>
        <end position="393"/>
    </location>
</feature>
<sequence length="819" mass="90937">MDTELLCFYFTVIVFSAALFVESEATTDQLDVVALNGLYKALNSPPQLRGWKLYGGDPCGELWTGVACSGSAVIHLNVPLLNLSGYLSQLDNLHNLKYLDLSSNNIQGEIPYGLPLNVTHINMACNSLSKKIPHSLSFLKNLRHLNLSHNLLSGPIGDVFTSLQSLKTMDLSDNNFTGDLPKSFGSLTNLTELFLQNNNFTGSVVYLSELPLTYLNLEDNHFSGIIPMQFQSIPNLWIWGNRFDVAAIYPPWNFPLNSVPREKNISSPPTTEQSAVVDYLSPEVSEEKKKSLSPVGIACVVVGVALMALCAALFFAFHVNRSHAKRLKSLDSSNSTLHSLPISTTIDCSTTAQAASPPFFSISSPSPLIPRHTPPVHPTSSEKTSRRKSFSRKRKFATTAKVFTVAELQLATNSFSEEKLLGEGSLGSVYKAEFPDGQVFAVKNINMVSLSYHEEEHFMAVIQMASQLRHPNIVRLIGYSVEHEQHLLVYEYVRNLSLDDALHNEVFKPLSWGLRVCIALGIARALDYLHSTFSPPVTHCNIKAANILLDEELMPHICDCGLAILRPFTSNAVKIKASEIAIWDSGYIAPEHGEPGSDNTKSDVYAFGVLLLELLTGRRPFDSSRPREEQSLVHWALFRLHDSESLEQMVDPSIKRTFPARSLSRFADIVSLCIQVLTRGRFLLKFNSEQTENIMKQVTLTFMCLCSTNKKWMGDLLIEVASFLSKMMKNNLLNFCGLNLKMQPEKEFRQPMSEIVESLTRLLQTMGLTKSSATDGAEVDPLERSFCSTQTCFKGSPPAPHMSPNLTSGSLSHGFLFPM</sequence>
<keyword evidence="8" id="KW-0675">Receptor</keyword>
<dbReference type="GO" id="GO:0005524">
    <property type="term" value="F:ATP binding"/>
    <property type="evidence" value="ECO:0007669"/>
    <property type="project" value="InterPro"/>
</dbReference>
<dbReference type="PRINTS" id="PR00019">
    <property type="entry name" value="LEURICHRPT"/>
</dbReference>
<feature type="domain" description="Protein kinase" evidence="13">
    <location>
        <begin position="415"/>
        <end position="683"/>
    </location>
</feature>
<dbReference type="HOGENOM" id="CLU_000288_92_2_1"/>
<dbReference type="PANTHER" id="PTHR48007:SF56">
    <property type="entry name" value="LOW QUALITY PROTEIN: PROTEIN STRUBBELIG-RECEPTOR FAMILY 2"/>
    <property type="match status" value="1"/>
</dbReference>
<name>A0A061F4J2_THECC</name>
<dbReference type="InParanoid" id="A0A061F4J2"/>